<dbReference type="Proteomes" id="UP000179279">
    <property type="component" value="Unassembled WGS sequence"/>
</dbReference>
<evidence type="ECO:0000313" key="1">
    <source>
        <dbReference type="EMBL" id="OGY32668.1"/>
    </source>
</evidence>
<evidence type="ECO:0000313" key="2">
    <source>
        <dbReference type="Proteomes" id="UP000179279"/>
    </source>
</evidence>
<dbReference type="CDD" id="cd07812">
    <property type="entry name" value="SRPBCC"/>
    <property type="match status" value="1"/>
</dbReference>
<sequence length="146" mass="17109">MRRILVQPKFNVGKGRLWDFFVNIKNYPKIIPFCQRVEIKDGLKVGGQWVDWSTILWIPLKMNHDIVQVQEPSCLRYKIRTFFGSELGQNLILEGNDSKSSVQAEITIDLKPRLLDIFLGKLVEKRNREMIEGTIKNVRRLTDEHT</sequence>
<dbReference type="InterPro" id="IPR023393">
    <property type="entry name" value="START-like_dom_sf"/>
</dbReference>
<protein>
    <recommendedName>
        <fullName evidence="3">Coenzyme Q-binding protein COQ10 START domain-containing protein</fullName>
    </recommendedName>
</protein>
<accession>A0A1G1WY23</accession>
<reference evidence="1 2" key="1">
    <citation type="journal article" date="2016" name="Nat. Commun.">
        <title>Thousands of microbial genomes shed light on interconnected biogeochemical processes in an aquifer system.</title>
        <authorList>
            <person name="Anantharaman K."/>
            <person name="Brown C.T."/>
            <person name="Hug L.A."/>
            <person name="Sharon I."/>
            <person name="Castelle C.J."/>
            <person name="Probst A.J."/>
            <person name="Thomas B.C."/>
            <person name="Singh A."/>
            <person name="Wilkins M.J."/>
            <person name="Karaoz U."/>
            <person name="Brodie E.L."/>
            <person name="Williams K.H."/>
            <person name="Hubbard S.S."/>
            <person name="Banfield J.F."/>
        </authorList>
    </citation>
    <scope>NUCLEOTIDE SEQUENCE [LARGE SCALE GENOMIC DNA]</scope>
</reference>
<dbReference type="SUPFAM" id="SSF55961">
    <property type="entry name" value="Bet v1-like"/>
    <property type="match status" value="1"/>
</dbReference>
<organism evidence="1 2">
    <name type="scientific">Candidatus Woykebacteria bacterium RIFCSPLOWO2_01_FULL_41_12</name>
    <dbReference type="NCBI Taxonomy" id="1802604"/>
    <lineage>
        <taxon>Bacteria</taxon>
        <taxon>Candidatus Woykeibacteriota</taxon>
    </lineage>
</organism>
<dbReference type="EMBL" id="MHDA01000010">
    <property type="protein sequence ID" value="OGY32668.1"/>
    <property type="molecule type" value="Genomic_DNA"/>
</dbReference>
<dbReference type="AlphaFoldDB" id="A0A1G1WY23"/>
<comment type="caution">
    <text evidence="1">The sequence shown here is derived from an EMBL/GenBank/DDBJ whole genome shotgun (WGS) entry which is preliminary data.</text>
</comment>
<proteinExistence type="predicted"/>
<gene>
    <name evidence="1" type="ORF">A3A57_02715</name>
</gene>
<evidence type="ECO:0008006" key="3">
    <source>
        <dbReference type="Google" id="ProtNLM"/>
    </source>
</evidence>
<dbReference type="Gene3D" id="3.30.530.20">
    <property type="match status" value="1"/>
</dbReference>
<name>A0A1G1WY23_9BACT</name>